<dbReference type="InterPro" id="IPR036420">
    <property type="entry name" value="BRCT_dom_sf"/>
</dbReference>
<dbReference type="Gene3D" id="3.40.50.10190">
    <property type="entry name" value="BRCT domain"/>
    <property type="match status" value="2"/>
</dbReference>
<dbReference type="RefSeq" id="WP_192028598.1">
    <property type="nucleotide sequence ID" value="NZ_JACYTR010000007.1"/>
</dbReference>
<evidence type="ECO:0000313" key="1">
    <source>
        <dbReference type="EMBL" id="MBD8525260.1"/>
    </source>
</evidence>
<proteinExistence type="predicted"/>
<protein>
    <recommendedName>
        <fullName evidence="3">SWIM-type domain-containing protein</fullName>
    </recommendedName>
</protein>
<dbReference type="AlphaFoldDB" id="A0AAW3ZIK6"/>
<dbReference type="Proteomes" id="UP000613768">
    <property type="component" value="Unassembled WGS sequence"/>
</dbReference>
<organism evidence="1 2">
    <name type="scientific">Pseudomarimonas arenosa</name>
    <dbReference type="NCBI Taxonomy" id="2774145"/>
    <lineage>
        <taxon>Bacteria</taxon>
        <taxon>Pseudomonadati</taxon>
        <taxon>Pseudomonadota</taxon>
        <taxon>Gammaproteobacteria</taxon>
        <taxon>Lysobacterales</taxon>
        <taxon>Lysobacteraceae</taxon>
        <taxon>Pseudomarimonas</taxon>
    </lineage>
</organism>
<name>A0AAW3ZIK6_9GAMM</name>
<dbReference type="EMBL" id="JACYTR010000007">
    <property type="protein sequence ID" value="MBD8525260.1"/>
    <property type="molecule type" value="Genomic_DNA"/>
</dbReference>
<evidence type="ECO:0000313" key="2">
    <source>
        <dbReference type="Proteomes" id="UP000613768"/>
    </source>
</evidence>
<gene>
    <name evidence="1" type="ORF">IFO71_05835</name>
</gene>
<keyword evidence="2" id="KW-1185">Reference proteome</keyword>
<sequence>MKIELSQAEDIRGRRFAIVGTISHWPRFHPAGPEATIRARGGSVQHDLSPPLDYAVIGKGRMKGKAELQRKAEALAQQGQLQILDEAGLAQLMRPSLTGKRFSFCGELDFGRGASATGPAALTAAIGAEAVDQIDAELDFLVVGERRAKGKAAALAAAERLRAAGAKLQVMQEAQFMDLLVAFGGAAADGASQASPLAELVAALPALSDSGRIKRALDMLRTSSMQLYADVHEDAVSGIIRSQTGFSDYYSTRLAADGQFSCCDSSLDWCMGMQGAVCKHLLALLLGLVQSGQLSAATARDWLSAAKPSKSRRRADTSDDVKQLLADTILRFKAAEAGELDWRPTETVPEDFYV</sequence>
<accession>A0AAW3ZIK6</accession>
<comment type="caution">
    <text evidence="1">The sequence shown here is derived from an EMBL/GenBank/DDBJ whole genome shotgun (WGS) entry which is preliminary data.</text>
</comment>
<evidence type="ECO:0008006" key="3">
    <source>
        <dbReference type="Google" id="ProtNLM"/>
    </source>
</evidence>
<reference evidence="1 2" key="1">
    <citation type="submission" date="2020-09" db="EMBL/GenBank/DDBJ databases">
        <title>Pseudoxanthomonas sp. CAU 1598 isolated from sand of Yaerae Beach.</title>
        <authorList>
            <person name="Kim W."/>
        </authorList>
    </citation>
    <scope>NUCLEOTIDE SEQUENCE [LARGE SCALE GENOMIC DNA]</scope>
    <source>
        <strain evidence="1 2">CAU 1598</strain>
    </source>
</reference>